<dbReference type="EC" id="1.2.7.1" evidence="1"/>
<evidence type="ECO:0000256" key="1">
    <source>
        <dbReference type="ARBA" id="ARBA00012822"/>
    </source>
</evidence>
<evidence type="ECO:0000256" key="2">
    <source>
        <dbReference type="ARBA" id="ARBA00023002"/>
    </source>
</evidence>
<dbReference type="SUPFAM" id="SSF53323">
    <property type="entry name" value="Pyruvate-ferredoxin oxidoreductase, PFOR, domain III"/>
    <property type="match status" value="1"/>
</dbReference>
<dbReference type="PANTHER" id="PTHR43366:SF1">
    <property type="entry name" value="PYRUVATE SYNTHASE SUBUNIT PORC"/>
    <property type="match status" value="1"/>
</dbReference>
<dbReference type="GO" id="GO:0019164">
    <property type="term" value="F:pyruvate synthase activity"/>
    <property type="evidence" value="ECO:0007669"/>
    <property type="project" value="UniProtKB-EC"/>
</dbReference>
<dbReference type="Pfam" id="PF01558">
    <property type="entry name" value="POR"/>
    <property type="match status" value="1"/>
</dbReference>
<dbReference type="GeneID" id="41322800"/>
<dbReference type="NCBIfam" id="TIGR02175">
    <property type="entry name" value="PorC_KorC"/>
    <property type="match status" value="1"/>
</dbReference>
<feature type="domain" description="Pyruvate/ketoisovalerate oxidoreductase catalytic" evidence="4">
    <location>
        <begin position="12"/>
        <end position="183"/>
    </location>
</feature>
<dbReference type="Gene3D" id="3.40.920.10">
    <property type="entry name" value="Pyruvate-ferredoxin oxidoreductase, PFOR, domain III"/>
    <property type="match status" value="1"/>
</dbReference>
<dbReference type="EMBL" id="LVVT01000007">
    <property type="protein sequence ID" value="TQS84104.1"/>
    <property type="molecule type" value="Genomic_DNA"/>
</dbReference>
<dbReference type="Proteomes" id="UP000752814">
    <property type="component" value="Unassembled WGS sequence"/>
</dbReference>
<evidence type="ECO:0000256" key="3">
    <source>
        <dbReference type="ARBA" id="ARBA00049357"/>
    </source>
</evidence>
<dbReference type="InterPro" id="IPR019752">
    <property type="entry name" value="Pyrv/ketoisovalerate_OxRed_cat"/>
</dbReference>
<accession>A0A8J8PHY9</accession>
<reference evidence="5" key="1">
    <citation type="submission" date="2016-03" db="EMBL/GenBank/DDBJ databases">
        <authorList>
            <person name="Borrel G."/>
            <person name="Mccann A."/>
            <person name="O'Toole P.W."/>
        </authorList>
    </citation>
    <scope>NUCLEOTIDE SEQUENCE</scope>
    <source>
        <strain evidence="5">183</strain>
    </source>
</reference>
<name>A0A8J8PHY9_9ARCH</name>
<evidence type="ECO:0000313" key="5">
    <source>
        <dbReference type="EMBL" id="TQS84104.1"/>
    </source>
</evidence>
<dbReference type="InterPro" id="IPR002869">
    <property type="entry name" value="Pyrv_flavodox_OxRed_cen"/>
</dbReference>
<dbReference type="PANTHER" id="PTHR43366">
    <property type="entry name" value="PYRUVATE SYNTHASE SUBUNIT PORC"/>
    <property type="match status" value="1"/>
</dbReference>
<sequence length="186" mass="19942">MSTLEVRWHGRGGQGIVTANEILAGAALYEGKFMKAFPEFGPERMGAPIRAFARVSDEPIKVHSQVYFPDYVAVLDPTLIGNINVLEGLKETGSLIVNNTASVSELKKTLDTDMDVHVVDASKIALETIGKPLANTAMLGALVKISGIVGLDSIIAEMQIKLGGKLPAPVVEKNVLSVKRAYEEVQ</sequence>
<dbReference type="InterPro" id="IPR011894">
    <property type="entry name" value="PorC_KorC"/>
</dbReference>
<dbReference type="InterPro" id="IPR051626">
    <property type="entry name" value="Oxidoreductase_gamma_subunit"/>
</dbReference>
<gene>
    <name evidence="5" type="ORF">A3207_07260</name>
</gene>
<comment type="catalytic activity">
    <reaction evidence="3">
        <text>2 oxidized [2Fe-2S]-[ferredoxin] + pyruvate + CoA = 2 reduced [2Fe-2S]-[ferredoxin] + acetyl-CoA + CO2 + H(+)</text>
        <dbReference type="Rhea" id="RHEA:12765"/>
        <dbReference type="Rhea" id="RHEA-COMP:10000"/>
        <dbReference type="Rhea" id="RHEA-COMP:10001"/>
        <dbReference type="ChEBI" id="CHEBI:15361"/>
        <dbReference type="ChEBI" id="CHEBI:15378"/>
        <dbReference type="ChEBI" id="CHEBI:16526"/>
        <dbReference type="ChEBI" id="CHEBI:33737"/>
        <dbReference type="ChEBI" id="CHEBI:33738"/>
        <dbReference type="ChEBI" id="CHEBI:57287"/>
        <dbReference type="ChEBI" id="CHEBI:57288"/>
        <dbReference type="EC" id="1.2.7.1"/>
    </reaction>
</comment>
<dbReference type="AlphaFoldDB" id="A0A8J8PHY9"/>
<organism evidence="5 6">
    <name type="scientific">Candidatus Methanomassiliicoccus intestinalis</name>
    <dbReference type="NCBI Taxonomy" id="1406512"/>
    <lineage>
        <taxon>Archaea</taxon>
        <taxon>Methanobacteriati</taxon>
        <taxon>Thermoplasmatota</taxon>
        <taxon>Thermoplasmata</taxon>
        <taxon>Methanomassiliicoccales</taxon>
        <taxon>Methanomassiliicoccaceae</taxon>
        <taxon>Methanomassiliicoccus</taxon>
    </lineage>
</organism>
<keyword evidence="2" id="KW-0560">Oxidoreductase</keyword>
<keyword evidence="5" id="KW-0670">Pyruvate</keyword>
<evidence type="ECO:0000259" key="4">
    <source>
        <dbReference type="Pfam" id="PF01558"/>
    </source>
</evidence>
<evidence type="ECO:0000313" key="6">
    <source>
        <dbReference type="Proteomes" id="UP000752814"/>
    </source>
</evidence>
<dbReference type="OMA" id="PIEIHSM"/>
<comment type="caution">
    <text evidence="5">The sequence shown here is derived from an EMBL/GenBank/DDBJ whole genome shotgun (WGS) entry which is preliminary data.</text>
</comment>
<dbReference type="RefSeq" id="WP_020448279.1">
    <property type="nucleotide sequence ID" value="NZ_CAYAXV010000008.1"/>
</dbReference>
<protein>
    <recommendedName>
        <fullName evidence="1">pyruvate synthase</fullName>
        <ecNumber evidence="1">1.2.7.1</ecNumber>
    </recommendedName>
</protein>
<proteinExistence type="predicted"/>